<feature type="chain" id="PRO_5001499373" description="GPI-anchored cell wall organization protein Ecm33" evidence="1">
    <location>
        <begin position="19"/>
        <end position="332"/>
    </location>
</feature>
<dbReference type="Proteomes" id="UP000019804">
    <property type="component" value="Unassembled WGS sequence"/>
</dbReference>
<evidence type="ECO:0000313" key="3">
    <source>
        <dbReference type="Proteomes" id="UP000019804"/>
    </source>
</evidence>
<gene>
    <name evidence="2" type="ORF">EURHEDRAFT_375426</name>
</gene>
<dbReference type="OrthoDB" id="536881at2759"/>
<dbReference type="HOGENOM" id="CLU_836727_0_0_1"/>
<evidence type="ECO:0000313" key="2">
    <source>
        <dbReference type="EMBL" id="EYE97598.1"/>
    </source>
</evidence>
<sequence>MHFWRENVSLSVLLAGLALDKDKCSDFIEISDQSDADKLRSCKTFAGYKRIDATLPGSRSDNGTFTAISSSTLRSIDDRFELSSLPGLDTISLPALREVVTIDWEGLPKLKTVDFGDGLDKVGNVTLKSTNLMDVSPLATEKVGKWSISDHPSLEVAYLSKITTYEEFSATYKNETLKLVLSGTTATGSTSLCNITLVNLGKLEYTTGTLSISSYVNDLLTFPALRHAAEVKMELDIKHLEFPVLETIHGDFDVRRRYKVAFEGVDSDFILNIDHTKNCTDFSDFKNSAPNVSVGVLNNETFGTEDSAVGHGGLWAGLSMVVPLLAAMAVVL</sequence>
<dbReference type="AlphaFoldDB" id="A0A017SKW7"/>
<name>A0A017SKW7_ASPRC</name>
<feature type="signal peptide" evidence="1">
    <location>
        <begin position="1"/>
        <end position="18"/>
    </location>
</feature>
<dbReference type="GeneID" id="63693867"/>
<keyword evidence="1" id="KW-0732">Signal</keyword>
<evidence type="ECO:0008006" key="4">
    <source>
        <dbReference type="Google" id="ProtNLM"/>
    </source>
</evidence>
<organism evidence="2 3">
    <name type="scientific">Aspergillus ruber (strain CBS 135680)</name>
    <dbReference type="NCBI Taxonomy" id="1388766"/>
    <lineage>
        <taxon>Eukaryota</taxon>
        <taxon>Fungi</taxon>
        <taxon>Dikarya</taxon>
        <taxon>Ascomycota</taxon>
        <taxon>Pezizomycotina</taxon>
        <taxon>Eurotiomycetes</taxon>
        <taxon>Eurotiomycetidae</taxon>
        <taxon>Eurotiales</taxon>
        <taxon>Aspergillaceae</taxon>
        <taxon>Aspergillus</taxon>
        <taxon>Aspergillus subgen. Aspergillus</taxon>
    </lineage>
</organism>
<dbReference type="STRING" id="1388766.A0A017SKW7"/>
<keyword evidence="3" id="KW-1185">Reference proteome</keyword>
<proteinExistence type="predicted"/>
<evidence type="ECO:0000256" key="1">
    <source>
        <dbReference type="SAM" id="SignalP"/>
    </source>
</evidence>
<accession>A0A017SKW7</accession>
<protein>
    <recommendedName>
        <fullName evidence="4">GPI-anchored cell wall organization protein Ecm33</fullName>
    </recommendedName>
</protein>
<dbReference type="RefSeq" id="XP_040641286.1">
    <property type="nucleotide sequence ID" value="XM_040778743.1"/>
</dbReference>
<dbReference type="EMBL" id="KK088415">
    <property type="protein sequence ID" value="EYE97598.1"/>
    <property type="molecule type" value="Genomic_DNA"/>
</dbReference>
<reference evidence="3" key="1">
    <citation type="journal article" date="2014" name="Nat. Commun.">
        <title>Genomic adaptations of the halophilic Dead Sea filamentous fungus Eurotium rubrum.</title>
        <authorList>
            <person name="Kis-Papo T."/>
            <person name="Weig A.R."/>
            <person name="Riley R."/>
            <person name="Persoh D."/>
            <person name="Salamov A."/>
            <person name="Sun H."/>
            <person name="Lipzen A."/>
            <person name="Wasser S.P."/>
            <person name="Rambold G."/>
            <person name="Grigoriev I.V."/>
            <person name="Nevo E."/>
        </authorList>
    </citation>
    <scope>NUCLEOTIDE SEQUENCE [LARGE SCALE GENOMIC DNA]</scope>
    <source>
        <strain evidence="3">CBS 135680</strain>
    </source>
</reference>